<organism evidence="2 5">
    <name type="scientific">Sorangium cellulosum</name>
    <name type="common">Polyangium cellulosum</name>
    <dbReference type="NCBI Taxonomy" id="56"/>
    <lineage>
        <taxon>Bacteria</taxon>
        <taxon>Pseudomonadati</taxon>
        <taxon>Myxococcota</taxon>
        <taxon>Polyangia</taxon>
        <taxon>Polyangiales</taxon>
        <taxon>Polyangiaceae</taxon>
        <taxon>Sorangium</taxon>
    </lineage>
</organism>
<sequence>MAILARRASPEAPPRQRGAIQGRHERDERVHRAGLDEGAVGDRDAELVLQGDEQHQRRGQADAHRREQIGVRR</sequence>
<accession>A0A150Q3R5</accession>
<reference evidence="4 5" key="1">
    <citation type="submission" date="2014-02" db="EMBL/GenBank/DDBJ databases">
        <title>The small core and large imbalanced accessory genome model reveals a collaborative survival strategy of Sorangium cellulosum strains in nature.</title>
        <authorList>
            <person name="Han K."/>
            <person name="Peng R."/>
            <person name="Blom J."/>
            <person name="Li Y.-Z."/>
        </authorList>
    </citation>
    <scope>NUCLEOTIDE SEQUENCE [LARGE SCALE GENOMIC DNA]</scope>
    <source>
        <strain evidence="3 4">So0007-03</strain>
        <strain evidence="2 5">So0157-18</strain>
    </source>
</reference>
<evidence type="ECO:0000313" key="2">
    <source>
        <dbReference type="EMBL" id="KYF62622.1"/>
    </source>
</evidence>
<evidence type="ECO:0000256" key="1">
    <source>
        <dbReference type="SAM" id="MobiDB-lite"/>
    </source>
</evidence>
<evidence type="ECO:0000313" key="4">
    <source>
        <dbReference type="Proteomes" id="UP000075502"/>
    </source>
</evidence>
<proteinExistence type="predicted"/>
<dbReference type="Proteomes" id="UP000075502">
    <property type="component" value="Unassembled WGS sequence"/>
</dbReference>
<comment type="caution">
    <text evidence="2">The sequence shown here is derived from an EMBL/GenBank/DDBJ whole genome shotgun (WGS) entry which is preliminary data.</text>
</comment>
<feature type="compositionally biased region" description="Basic and acidic residues" evidence="1">
    <location>
        <begin position="22"/>
        <end position="73"/>
    </location>
</feature>
<dbReference type="AlphaFoldDB" id="A0A150Q3R5"/>
<dbReference type="EMBL" id="JEME01002526">
    <property type="protein sequence ID" value="KYG04026.1"/>
    <property type="molecule type" value="Genomic_DNA"/>
</dbReference>
<dbReference type="EMBL" id="JELX01000694">
    <property type="protein sequence ID" value="KYF62622.1"/>
    <property type="molecule type" value="Genomic_DNA"/>
</dbReference>
<evidence type="ECO:0000313" key="5">
    <source>
        <dbReference type="Proteomes" id="UP000075604"/>
    </source>
</evidence>
<dbReference type="Proteomes" id="UP000075604">
    <property type="component" value="Unassembled WGS sequence"/>
</dbReference>
<feature type="region of interest" description="Disordered" evidence="1">
    <location>
        <begin position="1"/>
        <end position="73"/>
    </location>
</feature>
<gene>
    <name evidence="2" type="ORF">BE04_32620</name>
    <name evidence="3" type="ORF">BE21_48965</name>
</gene>
<name>A0A150Q3R5_SORCE</name>
<protein>
    <submittedName>
        <fullName evidence="2">Uncharacterized protein</fullName>
    </submittedName>
</protein>
<evidence type="ECO:0000313" key="3">
    <source>
        <dbReference type="EMBL" id="KYG04026.1"/>
    </source>
</evidence>